<evidence type="ECO:0000256" key="1">
    <source>
        <dbReference type="SAM" id="MobiDB-lite"/>
    </source>
</evidence>
<keyword evidence="2" id="KW-0732">Signal</keyword>
<feature type="region of interest" description="Disordered" evidence="1">
    <location>
        <begin position="226"/>
        <end position="248"/>
    </location>
</feature>
<feature type="region of interest" description="Disordered" evidence="1">
    <location>
        <begin position="413"/>
        <end position="438"/>
    </location>
</feature>
<dbReference type="EMBL" id="CAJHJT010000001">
    <property type="protein sequence ID" value="CAD6994684.1"/>
    <property type="molecule type" value="Genomic_DNA"/>
</dbReference>
<name>A0A811U6T0_CERCA</name>
<evidence type="ECO:0000256" key="2">
    <source>
        <dbReference type="SAM" id="SignalP"/>
    </source>
</evidence>
<feature type="region of interest" description="Disordered" evidence="1">
    <location>
        <begin position="534"/>
        <end position="558"/>
    </location>
</feature>
<dbReference type="OrthoDB" id="8195535at2759"/>
<dbReference type="Proteomes" id="UP000606786">
    <property type="component" value="Unassembled WGS sequence"/>
</dbReference>
<evidence type="ECO:0000313" key="4">
    <source>
        <dbReference type="Proteomes" id="UP000606786"/>
    </source>
</evidence>
<keyword evidence="4" id="KW-1185">Reference proteome</keyword>
<dbReference type="AlphaFoldDB" id="A0A811U6T0"/>
<reference evidence="3" key="1">
    <citation type="submission" date="2020-11" db="EMBL/GenBank/DDBJ databases">
        <authorList>
            <person name="Whitehead M."/>
        </authorList>
    </citation>
    <scope>NUCLEOTIDE SEQUENCE</scope>
    <source>
        <strain evidence="3">EGII</strain>
    </source>
</reference>
<evidence type="ECO:0000313" key="3">
    <source>
        <dbReference type="EMBL" id="CAD6994684.1"/>
    </source>
</evidence>
<sequence>MLLATFFHILLLTLPLLAYSYPAQSEEKSISLEEVELPDSDHAASGGESQIQKRSGSFDYVAHLKSGLLSSIGQASASIASGSSGGSSSSGGDGYKSYESAHGNSVDYNPWTFKKSVLNTIFQAVKAITGGVTALKGQLIKGSGYALSASGNLVASSGDKVTDVGKAIINSAQINSHSGYGGGGVSVHPFAKFSSLSGASSGGSSGGSGNKHSGGPVVHTETITTYEIPPGHSNYGPPSKPPTYSSATHQYLPPATGGYTGGGAPFSSGHAAFEAPASNYLPTGYSNDGHDDFNIYGRHQKLSDTDARKAAAQLQEILSLLPSGKTEFTASKTIVLDTHNHDGAVHTGPGGELNNESVDLHTYGLPKDLGPLESLSHTESITAAYAQRQQNPADIYRQMAKKQTAEEIYIQKHPNEGYDYRPTSPTPTGADSGSQQGGGYKYNNYHATNNALKDLTPIIAALEVAKRRGSTQQNEVTKHFTVEKSVYKVAPQTTSKSNNQFKYLPSTVHKTKHIYFDPAQNKADTEYRPQYVSPAPLPPSAAALTKAAPPPPPPPAQSQLAQVATRNYGVQQGPVYSSTYASPQSSQHVPAASSAAYKVRRQVPSSSITTLKVQSKTAPYFKHHDYEIQDPLMFNRMLAF</sequence>
<organism evidence="3 4">
    <name type="scientific">Ceratitis capitata</name>
    <name type="common">Mediterranean fruit fly</name>
    <name type="synonym">Tephritis capitata</name>
    <dbReference type="NCBI Taxonomy" id="7213"/>
    <lineage>
        <taxon>Eukaryota</taxon>
        <taxon>Metazoa</taxon>
        <taxon>Ecdysozoa</taxon>
        <taxon>Arthropoda</taxon>
        <taxon>Hexapoda</taxon>
        <taxon>Insecta</taxon>
        <taxon>Pterygota</taxon>
        <taxon>Neoptera</taxon>
        <taxon>Endopterygota</taxon>
        <taxon>Diptera</taxon>
        <taxon>Brachycera</taxon>
        <taxon>Muscomorpha</taxon>
        <taxon>Tephritoidea</taxon>
        <taxon>Tephritidae</taxon>
        <taxon>Ceratitis</taxon>
        <taxon>Ceratitis</taxon>
    </lineage>
</organism>
<proteinExistence type="predicted"/>
<gene>
    <name evidence="3" type="ORF">CCAP1982_LOCUS3419</name>
</gene>
<comment type="caution">
    <text evidence="3">The sequence shown here is derived from an EMBL/GenBank/DDBJ whole genome shotgun (WGS) entry which is preliminary data.</text>
</comment>
<feature type="chain" id="PRO_5032681535" evidence="2">
    <location>
        <begin position="19"/>
        <end position="640"/>
    </location>
</feature>
<feature type="signal peptide" evidence="2">
    <location>
        <begin position="1"/>
        <end position="18"/>
    </location>
</feature>
<protein>
    <submittedName>
        <fullName evidence="3">(Mediterranean fruit fly) hypothetical protein</fullName>
    </submittedName>
</protein>
<accession>A0A811U6T0</accession>